<gene>
    <name evidence="1" type="ORF">MPEAHAMD_3011</name>
</gene>
<name>A0AA37HBQ4_9HYPH</name>
<accession>A0AA37HBQ4</accession>
<comment type="caution">
    <text evidence="1">The sequence shown here is derived from an EMBL/GenBank/DDBJ whole genome shotgun (WGS) entry which is preliminary data.</text>
</comment>
<dbReference type="Proteomes" id="UP001055286">
    <property type="component" value="Unassembled WGS sequence"/>
</dbReference>
<reference evidence="1" key="1">
    <citation type="journal article" date="2016" name="Front. Microbiol.">
        <title>Genome Sequence of the Piezophilic, Mesophilic Sulfate-Reducing Bacterium Desulfovibrio indicus J2T.</title>
        <authorList>
            <person name="Cao J."/>
            <person name="Maignien L."/>
            <person name="Shao Z."/>
            <person name="Alain K."/>
            <person name="Jebbar M."/>
        </authorList>
    </citation>
    <scope>NUCLEOTIDE SEQUENCE</scope>
    <source>
        <strain evidence="1">JCM 32048</strain>
    </source>
</reference>
<organism evidence="1 2">
    <name type="scientific">Methylobacterium frigidaeris</name>
    <dbReference type="NCBI Taxonomy" id="2038277"/>
    <lineage>
        <taxon>Bacteria</taxon>
        <taxon>Pseudomonadati</taxon>
        <taxon>Pseudomonadota</taxon>
        <taxon>Alphaproteobacteria</taxon>
        <taxon>Hyphomicrobiales</taxon>
        <taxon>Methylobacteriaceae</taxon>
        <taxon>Methylobacterium</taxon>
    </lineage>
</organism>
<sequence>MRTVNIGVAGIAEGQARLNTAFHGEPQGWAGLPEPSGPHSITAAFMITTMKARPAPSLMQRTVWGRSQR</sequence>
<keyword evidence="2" id="KW-1185">Reference proteome</keyword>
<evidence type="ECO:0000313" key="1">
    <source>
        <dbReference type="EMBL" id="GJD62852.1"/>
    </source>
</evidence>
<dbReference type="EMBL" id="BPQJ01000013">
    <property type="protein sequence ID" value="GJD62852.1"/>
    <property type="molecule type" value="Genomic_DNA"/>
</dbReference>
<dbReference type="AlphaFoldDB" id="A0AA37HBQ4"/>
<evidence type="ECO:0000313" key="2">
    <source>
        <dbReference type="Proteomes" id="UP001055286"/>
    </source>
</evidence>
<protein>
    <submittedName>
        <fullName evidence="1">Uncharacterized protein</fullName>
    </submittedName>
</protein>
<reference evidence="1" key="2">
    <citation type="submission" date="2021-08" db="EMBL/GenBank/DDBJ databases">
        <authorList>
            <person name="Tani A."/>
            <person name="Ola A."/>
            <person name="Ogura Y."/>
            <person name="Katsura K."/>
            <person name="Hayashi T."/>
        </authorList>
    </citation>
    <scope>NUCLEOTIDE SEQUENCE</scope>
    <source>
        <strain evidence="1">JCM 32048</strain>
    </source>
</reference>
<proteinExistence type="predicted"/>